<dbReference type="EMBL" id="CP043538">
    <property type="protein sequence ID" value="QGY00730.1"/>
    <property type="molecule type" value="Genomic_DNA"/>
</dbReference>
<proteinExistence type="predicted"/>
<accession>A0A6B9F9Z4</accession>
<dbReference type="PROSITE" id="PS50075">
    <property type="entry name" value="CARRIER"/>
    <property type="match status" value="1"/>
</dbReference>
<evidence type="ECO:0000259" key="1">
    <source>
        <dbReference type="PROSITE" id="PS50075"/>
    </source>
</evidence>
<organism evidence="2 3">
    <name type="scientific">Methylobacterium mesophilicum SR1.6/6</name>
    <dbReference type="NCBI Taxonomy" id="908290"/>
    <lineage>
        <taxon>Bacteria</taxon>
        <taxon>Pseudomonadati</taxon>
        <taxon>Pseudomonadota</taxon>
        <taxon>Alphaproteobacteria</taxon>
        <taxon>Hyphomicrobiales</taxon>
        <taxon>Methylobacteriaceae</taxon>
        <taxon>Methylobacterium</taxon>
    </lineage>
</organism>
<evidence type="ECO:0000313" key="2">
    <source>
        <dbReference type="EMBL" id="QGY00730.1"/>
    </source>
</evidence>
<gene>
    <name evidence="2" type="ORF">MMSR116_01495</name>
</gene>
<dbReference type="RefSeq" id="WP_010686722.1">
    <property type="nucleotide sequence ID" value="NZ_CP043538.1"/>
</dbReference>
<name>A0A6B9F9Z4_9HYPH</name>
<dbReference type="OrthoDB" id="9811033at2"/>
<dbReference type="Pfam" id="PF00550">
    <property type="entry name" value="PP-binding"/>
    <property type="match status" value="1"/>
</dbReference>
<sequence>MTDDAIYAGLTEIFRDFLADDTIVLTPETTADDVEGWDSSSHINILLAAEERFGVRMTSAEIEKLTSIGALVDLIRSKNPKL</sequence>
<dbReference type="AlphaFoldDB" id="A0A6B9F9Z4"/>
<dbReference type="SUPFAM" id="SSF47336">
    <property type="entry name" value="ACP-like"/>
    <property type="match status" value="1"/>
</dbReference>
<reference evidence="2 3" key="1">
    <citation type="journal article" date="2012" name="Genet. Mol. Biol.">
        <title>Analysis of 16S rRNA and mxaF genes revealing insights into Methylobacterium niche-specific plant association.</title>
        <authorList>
            <person name="Dourado M.N."/>
            <person name="Andreote F.D."/>
            <person name="Dini-Andreote F."/>
            <person name="Conti R."/>
            <person name="Araujo J.M."/>
            <person name="Araujo W.L."/>
        </authorList>
    </citation>
    <scope>NUCLEOTIDE SEQUENCE [LARGE SCALE GENOMIC DNA]</scope>
    <source>
        <strain evidence="2 3">SR1.6/6</strain>
    </source>
</reference>
<feature type="domain" description="Carrier" evidence="1">
    <location>
        <begin position="1"/>
        <end position="79"/>
    </location>
</feature>
<reference evidence="2 3" key="2">
    <citation type="journal article" date="2013" name="Genome Announc.">
        <title>Draft Genome Sequence of Methylobacterium mesophilicum Strain SR1.6/6, Isolated from Citrus sinensis.</title>
        <authorList>
            <person name="Marinho Almeida D."/>
            <person name="Dini-Andreote F."/>
            <person name="Camargo Neves A.A."/>
            <person name="Juca Ramos R.T."/>
            <person name="Andreote F.D."/>
            <person name="Carneiro A.R."/>
            <person name="Oliveira de Souza Lima A."/>
            <person name="Caracciolo Gomes de Sa P.H."/>
            <person name="Ribeiro Barbosa M.S."/>
            <person name="Araujo W.L."/>
            <person name="Silva A."/>
        </authorList>
    </citation>
    <scope>NUCLEOTIDE SEQUENCE [LARGE SCALE GENOMIC DNA]</scope>
    <source>
        <strain evidence="2 3">SR1.6/6</strain>
    </source>
</reference>
<dbReference type="Gene3D" id="1.10.1200.10">
    <property type="entry name" value="ACP-like"/>
    <property type="match status" value="1"/>
</dbReference>
<evidence type="ECO:0000313" key="3">
    <source>
        <dbReference type="Proteomes" id="UP000012488"/>
    </source>
</evidence>
<dbReference type="InterPro" id="IPR036736">
    <property type="entry name" value="ACP-like_sf"/>
</dbReference>
<dbReference type="InterPro" id="IPR009081">
    <property type="entry name" value="PP-bd_ACP"/>
</dbReference>
<dbReference type="KEGG" id="mmes:MMSR116_01495"/>
<dbReference type="Proteomes" id="UP000012488">
    <property type="component" value="Chromosome"/>
</dbReference>
<protein>
    <submittedName>
        <fullName evidence="2">Acyl carrier protein</fullName>
    </submittedName>
</protein>